<protein>
    <submittedName>
        <fullName evidence="4">Zf-BED domain-containing protein/DUF659 domain-containing protein</fullName>
    </submittedName>
</protein>
<feature type="compositionally biased region" description="Acidic residues" evidence="1">
    <location>
        <begin position="99"/>
        <end position="116"/>
    </location>
</feature>
<feature type="region of interest" description="Disordered" evidence="1">
    <location>
        <begin position="1"/>
        <end position="24"/>
    </location>
</feature>
<organism evidence="4 5">
    <name type="scientific">Cephalotus follicularis</name>
    <name type="common">Albany pitcher plant</name>
    <dbReference type="NCBI Taxonomy" id="3775"/>
    <lineage>
        <taxon>Eukaryota</taxon>
        <taxon>Viridiplantae</taxon>
        <taxon>Streptophyta</taxon>
        <taxon>Embryophyta</taxon>
        <taxon>Tracheophyta</taxon>
        <taxon>Spermatophyta</taxon>
        <taxon>Magnoliopsida</taxon>
        <taxon>eudicotyledons</taxon>
        <taxon>Gunneridae</taxon>
        <taxon>Pentapetalae</taxon>
        <taxon>rosids</taxon>
        <taxon>fabids</taxon>
        <taxon>Oxalidales</taxon>
        <taxon>Cephalotaceae</taxon>
        <taxon>Cephalotus</taxon>
    </lineage>
</organism>
<keyword evidence="2" id="KW-0812">Transmembrane</keyword>
<evidence type="ECO:0000256" key="2">
    <source>
        <dbReference type="SAM" id="Phobius"/>
    </source>
</evidence>
<name>A0A1Q3AVL4_CEPFO</name>
<feature type="domain" description="DUF659" evidence="3">
    <location>
        <begin position="203"/>
        <end position="354"/>
    </location>
</feature>
<dbReference type="STRING" id="3775.A0A1Q3AVL4"/>
<dbReference type="SUPFAM" id="SSF53098">
    <property type="entry name" value="Ribonuclease H-like"/>
    <property type="match status" value="1"/>
</dbReference>
<dbReference type="Proteomes" id="UP000187406">
    <property type="component" value="Unassembled WGS sequence"/>
</dbReference>
<sequence length="382" mass="43817">MDTQSSEKESTASTPSVRGKNDPAWEHFSLTTGVDGKNVYNYMYCENSYKGVGIHRIKYHLAGIRGQIGSCKKVTHNIRVMMQELIASMRKDKKKESNDYDMGDGDDEYENEEDMQEIPHPSVDVKRKRKASGTLDKYLTPRTTSNDPSLKRVFASKEAIWRAKMDVAHWVYDACFHFNALQSPYFQLAIDAMVGIGRGFKRPSYHEIRVGLLKDCKKECQLLVETYRSNWEKNGCTIMADGWTDNRQRTLINFLVYCPAGLTFIKSVDTSDAVKDAPTLANLFFEVVEWVGPSNVVHMVTNNAANYKVAGRLLHKRYDNIYWSPCAAHCLNLLLKDISSMPHMNYLVSRVSQVIFFFITTLYFVHVHLRKLKVSVFLLYLL</sequence>
<gene>
    <name evidence="4" type="ORF">CFOL_v3_03327</name>
</gene>
<evidence type="ECO:0000313" key="4">
    <source>
        <dbReference type="EMBL" id="GAV59796.1"/>
    </source>
</evidence>
<feature type="transmembrane region" description="Helical" evidence="2">
    <location>
        <begin position="346"/>
        <end position="365"/>
    </location>
</feature>
<keyword evidence="2" id="KW-1133">Transmembrane helix</keyword>
<evidence type="ECO:0000259" key="3">
    <source>
        <dbReference type="Pfam" id="PF04937"/>
    </source>
</evidence>
<keyword evidence="5" id="KW-1185">Reference proteome</keyword>
<dbReference type="EMBL" id="BDDD01000125">
    <property type="protein sequence ID" value="GAV59796.1"/>
    <property type="molecule type" value="Genomic_DNA"/>
</dbReference>
<accession>A0A1Q3AVL4</accession>
<dbReference type="AlphaFoldDB" id="A0A1Q3AVL4"/>
<dbReference type="Pfam" id="PF04937">
    <property type="entry name" value="DUF659"/>
    <property type="match status" value="1"/>
</dbReference>
<keyword evidence="2" id="KW-0472">Membrane</keyword>
<proteinExistence type="predicted"/>
<comment type="caution">
    <text evidence="4">The sequence shown here is derived from an EMBL/GenBank/DDBJ whole genome shotgun (WGS) entry which is preliminary data.</text>
</comment>
<dbReference type="InterPro" id="IPR012337">
    <property type="entry name" value="RNaseH-like_sf"/>
</dbReference>
<evidence type="ECO:0000256" key="1">
    <source>
        <dbReference type="SAM" id="MobiDB-lite"/>
    </source>
</evidence>
<dbReference type="PANTHER" id="PTHR32166:SF121">
    <property type="entry name" value="DUF659 DOMAIN-CONTAINING PROTEIN"/>
    <property type="match status" value="1"/>
</dbReference>
<feature type="region of interest" description="Disordered" evidence="1">
    <location>
        <begin position="92"/>
        <end position="126"/>
    </location>
</feature>
<reference evidence="5" key="1">
    <citation type="submission" date="2016-04" db="EMBL/GenBank/DDBJ databases">
        <title>Cephalotus genome sequencing.</title>
        <authorList>
            <person name="Fukushima K."/>
            <person name="Hasebe M."/>
            <person name="Fang X."/>
        </authorList>
    </citation>
    <scope>NUCLEOTIDE SEQUENCE [LARGE SCALE GENOMIC DNA]</scope>
    <source>
        <strain evidence="5">cv. St1</strain>
    </source>
</reference>
<dbReference type="PANTHER" id="PTHR32166">
    <property type="entry name" value="OSJNBA0013A04.12 PROTEIN"/>
    <property type="match status" value="1"/>
</dbReference>
<dbReference type="InterPro" id="IPR007021">
    <property type="entry name" value="DUF659"/>
</dbReference>
<feature type="compositionally biased region" description="Basic and acidic residues" evidence="1">
    <location>
        <begin position="1"/>
        <end position="10"/>
    </location>
</feature>
<dbReference type="InParanoid" id="A0A1Q3AVL4"/>
<evidence type="ECO:0000313" key="5">
    <source>
        <dbReference type="Proteomes" id="UP000187406"/>
    </source>
</evidence>
<dbReference type="OrthoDB" id="2442898at2759"/>